<comment type="similarity">
    <text evidence="2">Belongs to the oxygen-dependent FAD-linked oxidoreductase family.</text>
</comment>
<proteinExistence type="inferred from homology"/>
<protein>
    <recommendedName>
        <fullName evidence="7">FAD-binding PCMH-type domain-containing protein</fullName>
    </recommendedName>
</protein>
<feature type="compositionally biased region" description="Basic and acidic residues" evidence="6">
    <location>
        <begin position="477"/>
        <end position="486"/>
    </location>
</feature>
<evidence type="ECO:0000256" key="6">
    <source>
        <dbReference type="SAM" id="MobiDB-lite"/>
    </source>
</evidence>
<evidence type="ECO:0000256" key="2">
    <source>
        <dbReference type="ARBA" id="ARBA00005466"/>
    </source>
</evidence>
<dbReference type="InterPro" id="IPR016169">
    <property type="entry name" value="FAD-bd_PCMH_sub2"/>
</dbReference>
<dbReference type="Gene3D" id="3.40.462.20">
    <property type="match status" value="1"/>
</dbReference>
<dbReference type="InterPro" id="IPR016167">
    <property type="entry name" value="FAD-bd_PCMH_sub1"/>
</dbReference>
<evidence type="ECO:0000313" key="9">
    <source>
        <dbReference type="Proteomes" id="UP000029120"/>
    </source>
</evidence>
<dbReference type="Gene3D" id="3.30.43.10">
    <property type="entry name" value="Uridine Diphospho-n-acetylenolpyruvylglucosamine Reductase, domain 2"/>
    <property type="match status" value="1"/>
</dbReference>
<dbReference type="OMA" id="FISHHPM"/>
<dbReference type="Proteomes" id="UP000029120">
    <property type="component" value="Chromosome 8"/>
</dbReference>
<dbReference type="PROSITE" id="PS51387">
    <property type="entry name" value="FAD_PCMH"/>
    <property type="match status" value="1"/>
</dbReference>
<keyword evidence="3" id="KW-0285">Flavoprotein</keyword>
<dbReference type="SUPFAM" id="SSF56176">
    <property type="entry name" value="FAD-binding/transporter-associated domain-like"/>
    <property type="match status" value="1"/>
</dbReference>
<dbReference type="InterPro" id="IPR036318">
    <property type="entry name" value="FAD-bd_PCMH-like_sf"/>
</dbReference>
<comment type="cofactor">
    <cofactor evidence="1">
        <name>FAD</name>
        <dbReference type="ChEBI" id="CHEBI:57692"/>
    </cofactor>
</comment>
<dbReference type="AlphaFoldDB" id="A0A087G769"/>
<evidence type="ECO:0000256" key="3">
    <source>
        <dbReference type="ARBA" id="ARBA00022630"/>
    </source>
</evidence>
<keyword evidence="5" id="KW-0560">Oxidoreductase</keyword>
<accession>A0A087G769</accession>
<keyword evidence="9" id="KW-1185">Reference proteome</keyword>
<evidence type="ECO:0000259" key="7">
    <source>
        <dbReference type="PROSITE" id="PS51387"/>
    </source>
</evidence>
<dbReference type="Pfam" id="PF01565">
    <property type="entry name" value="FAD_binding_4"/>
    <property type="match status" value="1"/>
</dbReference>
<evidence type="ECO:0000313" key="8">
    <source>
        <dbReference type="EMBL" id="KFK25721.1"/>
    </source>
</evidence>
<dbReference type="GO" id="GO:0016491">
    <property type="term" value="F:oxidoreductase activity"/>
    <property type="evidence" value="ECO:0007669"/>
    <property type="project" value="UniProtKB-KW"/>
</dbReference>
<dbReference type="OrthoDB" id="407275at2759"/>
<feature type="compositionally biased region" description="Polar residues" evidence="6">
    <location>
        <begin position="493"/>
        <end position="502"/>
    </location>
</feature>
<reference evidence="9" key="1">
    <citation type="journal article" date="2015" name="Nat. Plants">
        <title>Genome expansion of Arabis alpina linked with retrotransposition and reduced symmetric DNA methylation.</title>
        <authorList>
            <person name="Willing E.M."/>
            <person name="Rawat V."/>
            <person name="Mandakova T."/>
            <person name="Maumus F."/>
            <person name="James G.V."/>
            <person name="Nordstroem K.J."/>
            <person name="Becker C."/>
            <person name="Warthmann N."/>
            <person name="Chica C."/>
            <person name="Szarzynska B."/>
            <person name="Zytnicki M."/>
            <person name="Albani M.C."/>
            <person name="Kiefer C."/>
            <person name="Bergonzi S."/>
            <person name="Castaings L."/>
            <person name="Mateos J.L."/>
            <person name="Berns M.C."/>
            <person name="Bujdoso N."/>
            <person name="Piofczyk T."/>
            <person name="de Lorenzo L."/>
            <person name="Barrero-Sicilia C."/>
            <person name="Mateos I."/>
            <person name="Piednoel M."/>
            <person name="Hagmann J."/>
            <person name="Chen-Min-Tao R."/>
            <person name="Iglesias-Fernandez R."/>
            <person name="Schuster S.C."/>
            <person name="Alonso-Blanco C."/>
            <person name="Roudier F."/>
            <person name="Carbonero P."/>
            <person name="Paz-Ares J."/>
            <person name="Davis S.J."/>
            <person name="Pecinka A."/>
            <person name="Quesneville H."/>
            <person name="Colot V."/>
            <person name="Lysak M.A."/>
            <person name="Weigel D."/>
            <person name="Coupland G."/>
            <person name="Schneeberger K."/>
        </authorList>
    </citation>
    <scope>NUCLEOTIDE SEQUENCE [LARGE SCALE GENOMIC DNA]</scope>
    <source>
        <strain evidence="9">cv. Pajares</strain>
    </source>
</reference>
<dbReference type="InterPro" id="IPR006094">
    <property type="entry name" value="Oxid_FAD_bind_N"/>
</dbReference>
<dbReference type="Gramene" id="KFK25721">
    <property type="protein sequence ID" value="KFK25721"/>
    <property type="gene ID" value="AALP_AA8G151200"/>
</dbReference>
<dbReference type="eggNOG" id="ENOG502QVGN">
    <property type="taxonomic scope" value="Eukaryota"/>
</dbReference>
<sequence>MRELALSLLNFTSLKPILIAKPKSEPEIKKLILCSKKLGLQVRTLSGGHDYEGLSYLSQSPFIIIDLVNLRTIKINLTEETATIKSGATIGELYYKIAKTSKIHGFPGGVCPSVGVGGLLSGGGYGIIMRKHGLASDNIVDARLMDAKGRILDRKSMGEDLFWALRGGGAASFGVVLSWKVKLARVPEKVTCFTSQHAMGPKMNKLVHRWQYIGPELDEELFVRVFINNNQQKGIQRSVRTTFQGMFLGGIDELIPLMNKKFPELGLRAQDCKEMSWIESHLFFIGKFGQPLEIMLDRDQRYENLYFKAKSDYVQKPLPENVFEEITKRFLEEEAPSMSLDPLGGKLNEVSSEETPYPHREGNLFSIQYTVRWKVNEIEEMNKRVRWIRSVYDYMTPYVSGSPRGAYLNYRDLDLGMNKGIKTSFEDAKKWGEMYFRGYNNRRGTRNRVLRREEKRGIHTDLLHLEEKLTDGCGRASKTDVRDGIRTSRQKTHQQLFQSAVD</sequence>
<evidence type="ECO:0000256" key="4">
    <source>
        <dbReference type="ARBA" id="ARBA00022827"/>
    </source>
</evidence>
<dbReference type="GO" id="GO:0071949">
    <property type="term" value="F:FAD binding"/>
    <property type="evidence" value="ECO:0007669"/>
    <property type="project" value="InterPro"/>
</dbReference>
<evidence type="ECO:0000256" key="1">
    <source>
        <dbReference type="ARBA" id="ARBA00001974"/>
    </source>
</evidence>
<feature type="region of interest" description="Disordered" evidence="6">
    <location>
        <begin position="476"/>
        <end position="502"/>
    </location>
</feature>
<dbReference type="Gene3D" id="3.30.465.10">
    <property type="match status" value="1"/>
</dbReference>
<feature type="domain" description="FAD-binding PCMH-type" evidence="7">
    <location>
        <begin position="12"/>
        <end position="186"/>
    </location>
</feature>
<keyword evidence="4" id="KW-0274">FAD</keyword>
<dbReference type="InterPro" id="IPR006093">
    <property type="entry name" value="Oxy_OxRdtase_FAD_BS"/>
</dbReference>
<gene>
    <name evidence="8" type="ordered locus">AALP_Aa8g151200</name>
</gene>
<dbReference type="PROSITE" id="PS00862">
    <property type="entry name" value="OX2_COVAL_FAD"/>
    <property type="match status" value="1"/>
</dbReference>
<evidence type="ECO:0000256" key="5">
    <source>
        <dbReference type="ARBA" id="ARBA00023002"/>
    </source>
</evidence>
<dbReference type="InterPro" id="IPR016166">
    <property type="entry name" value="FAD-bd_PCMH"/>
</dbReference>
<dbReference type="PANTHER" id="PTHR32448">
    <property type="entry name" value="OS08G0158400 PROTEIN"/>
    <property type="match status" value="1"/>
</dbReference>
<organism evidence="8 9">
    <name type="scientific">Arabis alpina</name>
    <name type="common">Alpine rock-cress</name>
    <dbReference type="NCBI Taxonomy" id="50452"/>
    <lineage>
        <taxon>Eukaryota</taxon>
        <taxon>Viridiplantae</taxon>
        <taxon>Streptophyta</taxon>
        <taxon>Embryophyta</taxon>
        <taxon>Tracheophyta</taxon>
        <taxon>Spermatophyta</taxon>
        <taxon>Magnoliopsida</taxon>
        <taxon>eudicotyledons</taxon>
        <taxon>Gunneridae</taxon>
        <taxon>Pentapetalae</taxon>
        <taxon>rosids</taxon>
        <taxon>malvids</taxon>
        <taxon>Brassicales</taxon>
        <taxon>Brassicaceae</taxon>
        <taxon>Arabideae</taxon>
        <taxon>Arabis</taxon>
    </lineage>
</organism>
<dbReference type="EMBL" id="CM002876">
    <property type="protein sequence ID" value="KFK25721.1"/>
    <property type="molecule type" value="Genomic_DNA"/>
</dbReference>
<name>A0A087G769_ARAAL</name>